<dbReference type="Proteomes" id="UP000078228">
    <property type="component" value="Unassembled WGS sequence"/>
</dbReference>
<protein>
    <recommendedName>
        <fullName evidence="4">Lipoprotein</fullName>
    </recommendedName>
</protein>
<evidence type="ECO:0000313" key="2">
    <source>
        <dbReference type="EMBL" id="OAU95231.1"/>
    </source>
</evidence>
<comment type="caution">
    <text evidence="2">The sequence shown here is derived from an EMBL/GenBank/DDBJ whole genome shotgun (WGS) entry which is preliminary data.</text>
</comment>
<dbReference type="OrthoDB" id="6650119at2"/>
<dbReference type="RefSeq" id="WP_064610945.1">
    <property type="nucleotide sequence ID" value="NZ_LXHB01000075.1"/>
</dbReference>
<evidence type="ECO:0000256" key="1">
    <source>
        <dbReference type="SAM" id="MobiDB-lite"/>
    </source>
</evidence>
<feature type="compositionally biased region" description="Polar residues" evidence="1">
    <location>
        <begin position="216"/>
        <end position="227"/>
    </location>
</feature>
<keyword evidence="3" id="KW-1185">Reference proteome</keyword>
<sequence length="324" mass="34663">MKKSTIQYLSLPTAALLTLVGCSHDNRRDDEMAVAEPVVQQIDDICQAPAMQAYLQNSIKQSILNAAMSQMVGADPNQSLAMQNTLGQQLNTLQITTQNATNFADSCMVDVHVTVSPQDLVNAEFAFARSGATLMQRASQDQVELYNGTIVAKQITYQMVNGNVVMYGNNHNAIRLIADILVASAGSLPQVSIQSDVTARPQAIERLPEAPIAMPSNPQEDSSVTTHIEQKPAPNAQVSSRPRSATPSNNSAQTPTQNSVGQSSAAGSTPRVDRDSQAKANTERTTERSTSKTPQDLAHPQPPTANASSDGKTSISIVESNETY</sequence>
<dbReference type="EMBL" id="LXHC01000024">
    <property type="protein sequence ID" value="OAU95231.1"/>
    <property type="molecule type" value="Genomic_DNA"/>
</dbReference>
<organism evidence="2 3">
    <name type="scientific">Moraxella catarrhalis</name>
    <name type="common">Branhamella catarrhalis</name>
    <dbReference type="NCBI Taxonomy" id="480"/>
    <lineage>
        <taxon>Bacteria</taxon>
        <taxon>Pseudomonadati</taxon>
        <taxon>Pseudomonadota</taxon>
        <taxon>Gammaproteobacteria</taxon>
        <taxon>Moraxellales</taxon>
        <taxon>Moraxellaceae</taxon>
        <taxon>Moraxella</taxon>
    </lineage>
</organism>
<dbReference type="PATRIC" id="fig|480.237.peg.1568"/>
<name>A0A198UFN1_MORCA</name>
<gene>
    <name evidence="2" type="ORF">AO384_1422</name>
</gene>
<reference evidence="2 3" key="1">
    <citation type="journal article" date="2016" name="Genome Biol. Evol.">
        <title>Comparative Genomic Analyses of the Moraxella catarrhalis Serosensitive and Seroresistant Lineages Demonstrate Their Independent Evolution.</title>
        <authorList>
            <person name="Earl J.P."/>
            <person name="de Vries S.P."/>
            <person name="Ahmed A."/>
            <person name="Powell E."/>
            <person name="Schultz M.P."/>
            <person name="Hermans P.W."/>
            <person name="Hill D.J."/>
            <person name="Zhou Z."/>
            <person name="Constantinidou C.I."/>
            <person name="Hu F.Z."/>
            <person name="Bootsma H.J."/>
            <person name="Ehrlich G.D."/>
        </authorList>
    </citation>
    <scope>NUCLEOTIDE SEQUENCE [LARGE SCALE GENOMIC DNA]</scope>
    <source>
        <strain evidence="2 3">Z7542</strain>
    </source>
</reference>
<proteinExistence type="predicted"/>
<evidence type="ECO:0008006" key="4">
    <source>
        <dbReference type="Google" id="ProtNLM"/>
    </source>
</evidence>
<evidence type="ECO:0000313" key="3">
    <source>
        <dbReference type="Proteomes" id="UP000078228"/>
    </source>
</evidence>
<feature type="compositionally biased region" description="Polar residues" evidence="1">
    <location>
        <begin position="236"/>
        <end position="267"/>
    </location>
</feature>
<feature type="region of interest" description="Disordered" evidence="1">
    <location>
        <begin position="207"/>
        <end position="324"/>
    </location>
</feature>
<feature type="compositionally biased region" description="Polar residues" evidence="1">
    <location>
        <begin position="304"/>
        <end position="324"/>
    </location>
</feature>
<dbReference type="AlphaFoldDB" id="A0A198UFN1"/>
<accession>A0A198UFN1</accession>
<feature type="compositionally biased region" description="Basic and acidic residues" evidence="1">
    <location>
        <begin position="271"/>
        <end position="290"/>
    </location>
</feature>
<dbReference type="PROSITE" id="PS51257">
    <property type="entry name" value="PROKAR_LIPOPROTEIN"/>
    <property type="match status" value="1"/>
</dbReference>